<evidence type="ECO:0000256" key="5">
    <source>
        <dbReference type="ARBA" id="ARBA00023237"/>
    </source>
</evidence>
<dbReference type="Pfam" id="PF07244">
    <property type="entry name" value="POTRA"/>
    <property type="match status" value="3"/>
</dbReference>
<dbReference type="Gene3D" id="3.10.20.310">
    <property type="entry name" value="membrane protein fhac"/>
    <property type="match status" value="3"/>
</dbReference>
<accession>A0A840UF59</accession>
<feature type="domain" description="POTRA" evidence="7">
    <location>
        <begin position="176"/>
        <end position="250"/>
    </location>
</feature>
<dbReference type="PANTHER" id="PTHR12815">
    <property type="entry name" value="SORTING AND ASSEMBLY MACHINERY SAMM50 PROTEIN FAMILY MEMBER"/>
    <property type="match status" value="1"/>
</dbReference>
<dbReference type="InterPro" id="IPR039910">
    <property type="entry name" value="D15-like"/>
</dbReference>
<dbReference type="Gene3D" id="2.40.160.50">
    <property type="entry name" value="membrane protein fhac: a member of the omp85/tpsb transporter family"/>
    <property type="match status" value="1"/>
</dbReference>
<dbReference type="EMBL" id="JACHFH010000016">
    <property type="protein sequence ID" value="MBB5336361.1"/>
    <property type="molecule type" value="Genomic_DNA"/>
</dbReference>
<evidence type="ECO:0000256" key="2">
    <source>
        <dbReference type="ARBA" id="ARBA00022692"/>
    </source>
</evidence>
<proteinExistence type="predicted"/>
<keyword evidence="5" id="KW-0998">Cell outer membrane</keyword>
<reference evidence="8 9" key="1">
    <citation type="submission" date="2020-08" db="EMBL/GenBank/DDBJ databases">
        <title>Genomic Encyclopedia of Type Strains, Phase IV (KMG-IV): sequencing the most valuable type-strain genomes for metagenomic binning, comparative biology and taxonomic classification.</title>
        <authorList>
            <person name="Goeker M."/>
        </authorList>
    </citation>
    <scope>NUCLEOTIDE SEQUENCE [LARGE SCALE GENOMIC DNA]</scope>
    <source>
        <strain evidence="8 9">DSM 24661</strain>
    </source>
</reference>
<evidence type="ECO:0000256" key="1">
    <source>
        <dbReference type="ARBA" id="ARBA00004370"/>
    </source>
</evidence>
<dbReference type="PANTHER" id="PTHR12815:SF47">
    <property type="entry name" value="TRANSLOCATION AND ASSEMBLY MODULE SUBUNIT TAMA"/>
    <property type="match status" value="1"/>
</dbReference>
<evidence type="ECO:0000256" key="4">
    <source>
        <dbReference type="ARBA" id="ARBA00023136"/>
    </source>
</evidence>
<evidence type="ECO:0000313" key="8">
    <source>
        <dbReference type="EMBL" id="MBB5336361.1"/>
    </source>
</evidence>
<feature type="domain" description="POTRA" evidence="7">
    <location>
        <begin position="104"/>
        <end position="175"/>
    </location>
</feature>
<comment type="caution">
    <text evidence="8">The sequence shown here is derived from an EMBL/GenBank/DDBJ whole genome shotgun (WGS) entry which is preliminary data.</text>
</comment>
<gene>
    <name evidence="8" type="ORF">HNR32_001509</name>
</gene>
<sequence>MNKKRGRLLACAVAMAVTNFTLLEMPVVHAQTDGAAYNTVADSKAPQTADNNKIIKDAPGVKQEMSDVDKAKKDNAGTKRIDDWQKQRPVEKDLAGTTAQYNGLTVVKVAVTGLKNIPEATVLEALKTKAGGEFSADNVAADRQAIYDTGFFYDNFPAYEVVPEGIKVTYHVLENPILNKVNITGNKEFTEAKIKSLLALEEGKVINTKTVNTDIANVEAEYRKEGYILAKVNNMSMNDDGVLNIDFNEGIVEGYTVKGNDKTKAKVITREMRMKPGDAFNAKLAKRSMQRIYNLGFFQDVNMKLLPGQQNPNNIIIETTVVEKRTGSFGIGAGYSSSDGFIGMVSLSDSNLRGTGDSAKLTYEFGGDSSDDHGYTFSYRHPWLDSKETSLGLRLYDRTYQYDDYNTQGHEIEEYDRSYKGGEISLGRPANEYTTNFVTLKIRDDQYDGHESGLDRSNEQDWINSNFGTTRSITLAHVVDTRDNIYNPSEGSKYSASVEAAGLGGDFSYDKYMLSAQRYFNLGHSHVLALRFNGGYSDSDLPESGRFEIGGQTTLRGYKDDQFKGNNMITGSVEYRFPIVKKVQGALFFDMGDAWEGKSWAWQSVEDSFTLHHSYGIGFQIETPVGPLRLDYGIGEDGGRTHFSVGGTF</sequence>
<feature type="signal peptide" evidence="6">
    <location>
        <begin position="1"/>
        <end position="30"/>
    </location>
</feature>
<evidence type="ECO:0000256" key="6">
    <source>
        <dbReference type="SAM" id="SignalP"/>
    </source>
</evidence>
<dbReference type="InterPro" id="IPR010827">
    <property type="entry name" value="BamA/TamA_POTRA"/>
</dbReference>
<dbReference type="InterPro" id="IPR034746">
    <property type="entry name" value="POTRA"/>
</dbReference>
<keyword evidence="4" id="KW-0472">Membrane</keyword>
<dbReference type="Proteomes" id="UP000559117">
    <property type="component" value="Unassembled WGS sequence"/>
</dbReference>
<feature type="chain" id="PRO_5032424173" evidence="6">
    <location>
        <begin position="31"/>
        <end position="649"/>
    </location>
</feature>
<dbReference type="GO" id="GO:0019867">
    <property type="term" value="C:outer membrane"/>
    <property type="evidence" value="ECO:0007669"/>
    <property type="project" value="InterPro"/>
</dbReference>
<dbReference type="Pfam" id="PF01103">
    <property type="entry name" value="Omp85"/>
    <property type="match status" value="1"/>
</dbReference>
<dbReference type="RefSeq" id="WP_183861229.1">
    <property type="nucleotide sequence ID" value="NZ_JACHFH010000016.1"/>
</dbReference>
<keyword evidence="3 6" id="KW-0732">Signal</keyword>
<organism evidence="8 9">
    <name type="scientific">Pectinatus brassicae</name>
    <dbReference type="NCBI Taxonomy" id="862415"/>
    <lineage>
        <taxon>Bacteria</taxon>
        <taxon>Bacillati</taxon>
        <taxon>Bacillota</taxon>
        <taxon>Negativicutes</taxon>
        <taxon>Selenomonadales</taxon>
        <taxon>Selenomonadaceae</taxon>
        <taxon>Pectinatus</taxon>
    </lineage>
</organism>
<name>A0A840UF59_9FIRM</name>
<evidence type="ECO:0000313" key="9">
    <source>
        <dbReference type="Proteomes" id="UP000559117"/>
    </source>
</evidence>
<dbReference type="PROSITE" id="PS51779">
    <property type="entry name" value="POTRA"/>
    <property type="match status" value="2"/>
</dbReference>
<keyword evidence="2" id="KW-0812">Transmembrane</keyword>
<evidence type="ECO:0000259" key="7">
    <source>
        <dbReference type="PROSITE" id="PS51779"/>
    </source>
</evidence>
<keyword evidence="9" id="KW-1185">Reference proteome</keyword>
<dbReference type="InterPro" id="IPR000184">
    <property type="entry name" value="Bac_surfAg_D15"/>
</dbReference>
<evidence type="ECO:0000256" key="3">
    <source>
        <dbReference type="ARBA" id="ARBA00022729"/>
    </source>
</evidence>
<protein>
    <submittedName>
        <fullName evidence="8">Outer membrane protein insertion porin family</fullName>
    </submittedName>
</protein>
<comment type="subcellular location">
    <subcellularLocation>
        <location evidence="1">Membrane</location>
    </subcellularLocation>
</comment>
<dbReference type="AlphaFoldDB" id="A0A840UF59"/>